<sequence>SLCPICAREKARPAWYQECGIIYFKNNFINWTSGNPKIDEIIKETQMNSKTSTNFVEWLPYEQFKKIEKIGPLTMSAFEFERIEKIRVALKGGISPENLEELRLHIKCCTNLKFYNLCLNETGCEKTASPIIHYYGLTKRLISESVEEHMLVIQFAEDSDLLKYLYENFNQMK</sequence>
<evidence type="ECO:0000313" key="1">
    <source>
        <dbReference type="EMBL" id="CAG8680409.1"/>
    </source>
</evidence>
<accession>A0ABN7UX63</accession>
<feature type="non-terminal residue" evidence="1">
    <location>
        <position position="1"/>
    </location>
</feature>
<gene>
    <name evidence="1" type="ORF">GMARGA_LOCUS10925</name>
</gene>
<protein>
    <submittedName>
        <fullName evidence="1">32452_t:CDS:1</fullName>
    </submittedName>
</protein>
<proteinExistence type="predicted"/>
<organism evidence="1 2">
    <name type="scientific">Gigaspora margarita</name>
    <dbReference type="NCBI Taxonomy" id="4874"/>
    <lineage>
        <taxon>Eukaryota</taxon>
        <taxon>Fungi</taxon>
        <taxon>Fungi incertae sedis</taxon>
        <taxon>Mucoromycota</taxon>
        <taxon>Glomeromycotina</taxon>
        <taxon>Glomeromycetes</taxon>
        <taxon>Diversisporales</taxon>
        <taxon>Gigasporaceae</taxon>
        <taxon>Gigaspora</taxon>
    </lineage>
</organism>
<evidence type="ECO:0000313" key="2">
    <source>
        <dbReference type="Proteomes" id="UP000789901"/>
    </source>
</evidence>
<keyword evidence="2" id="KW-1185">Reference proteome</keyword>
<comment type="caution">
    <text evidence="1">The sequence shown here is derived from an EMBL/GenBank/DDBJ whole genome shotgun (WGS) entry which is preliminary data.</text>
</comment>
<name>A0ABN7UX63_GIGMA</name>
<reference evidence="1 2" key="1">
    <citation type="submission" date="2021-06" db="EMBL/GenBank/DDBJ databases">
        <authorList>
            <person name="Kallberg Y."/>
            <person name="Tangrot J."/>
            <person name="Rosling A."/>
        </authorList>
    </citation>
    <scope>NUCLEOTIDE SEQUENCE [LARGE SCALE GENOMIC DNA]</scope>
    <source>
        <strain evidence="1 2">120-4 pot B 10/14</strain>
    </source>
</reference>
<dbReference type="EMBL" id="CAJVQB010006245">
    <property type="protein sequence ID" value="CAG8680409.1"/>
    <property type="molecule type" value="Genomic_DNA"/>
</dbReference>
<dbReference type="Proteomes" id="UP000789901">
    <property type="component" value="Unassembled WGS sequence"/>
</dbReference>